<gene>
    <name evidence="3" type="ORF">B0J12DRAFT_773723</name>
</gene>
<evidence type="ECO:0000313" key="4">
    <source>
        <dbReference type="Proteomes" id="UP000774617"/>
    </source>
</evidence>
<evidence type="ECO:0008006" key="5">
    <source>
        <dbReference type="Google" id="ProtNLM"/>
    </source>
</evidence>
<protein>
    <recommendedName>
        <fullName evidence="5">Lytic polysaccharide monooxygenase</fullName>
    </recommendedName>
</protein>
<accession>A0ABQ8FSW7</accession>
<dbReference type="EMBL" id="JAGTJR010000064">
    <property type="protein sequence ID" value="KAH7021733.1"/>
    <property type="molecule type" value="Genomic_DNA"/>
</dbReference>
<comment type="caution">
    <text evidence="3">The sequence shown here is derived from an EMBL/GenBank/DDBJ whole genome shotgun (WGS) entry which is preliminary data.</text>
</comment>
<evidence type="ECO:0000256" key="2">
    <source>
        <dbReference type="SAM" id="SignalP"/>
    </source>
</evidence>
<evidence type="ECO:0000313" key="3">
    <source>
        <dbReference type="EMBL" id="KAH7021733.1"/>
    </source>
</evidence>
<sequence length="442" mass="47647">MQNLLAKLSFLAFALSAESHVYMGYPPTFMANRVSTDDLISPMNGGPTHPDQWPFPCKGFHLADAEMQPGVVWKAGETVKFRNSLFDSDGTPSHHMSGLGAIHSGGSCQISFSYDRGLSWVVVQSFEGDCPRVRPGMKGTVTNDYDPNQDYYFKIPETFPSGDYVIVAWTWINATGRREFYMSCSPVKITGSGPSTNVTPEGHPLMIANINPLSSDTAQANALLQCRTQDSTSVEYPDRYKGFNAVIRAPVALNLQPFPGGNSSCSSDNPEIVEALSESIKVKTSSMASTVTSLMLPERLISPSAIWFPARNTTTASSEVIPSTTTPEGSECTGSKSDVFLPEGPSMSTFLSDPQKDQSTSTTSITPDLRTLTPSNEQVNVPDLGGILSDLHSMLNSVLIAEDKPKSTQSFIKESTLHLGTAASPRNSCEATVTTTLEVKAT</sequence>
<feature type="region of interest" description="Disordered" evidence="1">
    <location>
        <begin position="344"/>
        <end position="370"/>
    </location>
</feature>
<dbReference type="Proteomes" id="UP000774617">
    <property type="component" value="Unassembled WGS sequence"/>
</dbReference>
<proteinExistence type="predicted"/>
<dbReference type="Gene3D" id="2.70.50.70">
    <property type="match status" value="1"/>
</dbReference>
<name>A0ABQ8FSW7_9PEZI</name>
<dbReference type="PANTHER" id="PTHR36182:SF1">
    <property type="entry name" value="PROTEIN, PUTATIVE (AFU_ORTHOLOGUE AFUA_6G10930)-RELATED"/>
    <property type="match status" value="1"/>
</dbReference>
<feature type="chain" id="PRO_5047087886" description="Lytic polysaccharide monooxygenase" evidence="2">
    <location>
        <begin position="20"/>
        <end position="442"/>
    </location>
</feature>
<keyword evidence="2" id="KW-0732">Signal</keyword>
<dbReference type="PANTHER" id="PTHR36182">
    <property type="entry name" value="PROTEIN, PUTATIVE (AFU_ORTHOLOGUE AFUA_6G10930)-RELATED"/>
    <property type="match status" value="1"/>
</dbReference>
<keyword evidence="4" id="KW-1185">Reference proteome</keyword>
<feature type="compositionally biased region" description="Polar residues" evidence="1">
    <location>
        <begin position="346"/>
        <end position="370"/>
    </location>
</feature>
<feature type="signal peptide" evidence="2">
    <location>
        <begin position="1"/>
        <end position="19"/>
    </location>
</feature>
<organism evidence="3 4">
    <name type="scientific">Macrophomina phaseolina</name>
    <dbReference type="NCBI Taxonomy" id="35725"/>
    <lineage>
        <taxon>Eukaryota</taxon>
        <taxon>Fungi</taxon>
        <taxon>Dikarya</taxon>
        <taxon>Ascomycota</taxon>
        <taxon>Pezizomycotina</taxon>
        <taxon>Dothideomycetes</taxon>
        <taxon>Dothideomycetes incertae sedis</taxon>
        <taxon>Botryosphaeriales</taxon>
        <taxon>Botryosphaeriaceae</taxon>
        <taxon>Macrophomina</taxon>
    </lineage>
</organism>
<evidence type="ECO:0000256" key="1">
    <source>
        <dbReference type="SAM" id="MobiDB-lite"/>
    </source>
</evidence>
<reference evidence="3 4" key="1">
    <citation type="journal article" date="2021" name="Nat. Commun.">
        <title>Genetic determinants of endophytism in the Arabidopsis root mycobiome.</title>
        <authorList>
            <person name="Mesny F."/>
            <person name="Miyauchi S."/>
            <person name="Thiergart T."/>
            <person name="Pickel B."/>
            <person name="Atanasova L."/>
            <person name="Karlsson M."/>
            <person name="Huettel B."/>
            <person name="Barry K.W."/>
            <person name="Haridas S."/>
            <person name="Chen C."/>
            <person name="Bauer D."/>
            <person name="Andreopoulos W."/>
            <person name="Pangilinan J."/>
            <person name="LaButti K."/>
            <person name="Riley R."/>
            <person name="Lipzen A."/>
            <person name="Clum A."/>
            <person name="Drula E."/>
            <person name="Henrissat B."/>
            <person name="Kohler A."/>
            <person name="Grigoriev I.V."/>
            <person name="Martin F.M."/>
            <person name="Hacquard S."/>
        </authorList>
    </citation>
    <scope>NUCLEOTIDE SEQUENCE [LARGE SCALE GENOMIC DNA]</scope>
    <source>
        <strain evidence="3 4">MPI-SDFR-AT-0080</strain>
    </source>
</reference>